<comment type="pathway">
    <text evidence="3 16">Carbohydrate degradation; glycolysis; pyruvate from D-glyceraldehyde 3-phosphate: step 5/5.</text>
</comment>
<evidence type="ECO:0000259" key="17">
    <source>
        <dbReference type="Pfam" id="PF00224"/>
    </source>
</evidence>
<protein>
    <recommendedName>
        <fullName evidence="6 15">Pyruvate kinase</fullName>
        <ecNumber evidence="5 15">2.7.1.40</ecNumber>
    </recommendedName>
</protein>
<dbReference type="PRINTS" id="PR01050">
    <property type="entry name" value="PYRUVTKNASE"/>
</dbReference>
<dbReference type="GO" id="GO:0030955">
    <property type="term" value="F:potassium ion binding"/>
    <property type="evidence" value="ECO:0007669"/>
    <property type="project" value="UniProtKB-UniRule"/>
</dbReference>
<dbReference type="RefSeq" id="WP_095607253.1">
    <property type="nucleotide sequence ID" value="NZ_NSKE01000009.1"/>
</dbReference>
<keyword evidence="12 16" id="KW-0460">Magnesium</keyword>
<dbReference type="InterPro" id="IPR015806">
    <property type="entry name" value="Pyrv_Knase_insert_dom_sf"/>
</dbReference>
<evidence type="ECO:0000256" key="2">
    <source>
        <dbReference type="ARBA" id="ARBA00001958"/>
    </source>
</evidence>
<comment type="caution">
    <text evidence="19">The sequence shown here is derived from an EMBL/GenBank/DDBJ whole genome shotgun (WGS) entry which is preliminary data.</text>
</comment>
<dbReference type="FunFam" id="3.20.20.60:FF:000025">
    <property type="entry name" value="Pyruvate kinase"/>
    <property type="match status" value="1"/>
</dbReference>
<evidence type="ECO:0000256" key="9">
    <source>
        <dbReference type="ARBA" id="ARBA00022741"/>
    </source>
</evidence>
<dbReference type="UniPathway" id="UPA00109">
    <property type="reaction ID" value="UER00188"/>
</dbReference>
<dbReference type="OrthoDB" id="9812123at2"/>
<dbReference type="Gene3D" id="2.40.33.10">
    <property type="entry name" value="PK beta-barrel domain-like"/>
    <property type="match status" value="1"/>
</dbReference>
<dbReference type="SUPFAM" id="SSF50800">
    <property type="entry name" value="PK beta-barrel domain-like"/>
    <property type="match status" value="1"/>
</dbReference>
<dbReference type="GO" id="GO:0004743">
    <property type="term" value="F:pyruvate kinase activity"/>
    <property type="evidence" value="ECO:0007669"/>
    <property type="project" value="UniProtKB-UniRule"/>
</dbReference>
<keyword evidence="20" id="KW-1185">Reference proteome</keyword>
<dbReference type="SUPFAM" id="SSF52935">
    <property type="entry name" value="PK C-terminal domain-like"/>
    <property type="match status" value="1"/>
</dbReference>
<dbReference type="EMBL" id="NSKE01000009">
    <property type="protein sequence ID" value="PAU93326.1"/>
    <property type="molecule type" value="Genomic_DNA"/>
</dbReference>
<evidence type="ECO:0000256" key="7">
    <source>
        <dbReference type="ARBA" id="ARBA00022679"/>
    </source>
</evidence>
<comment type="cofactor">
    <cofactor evidence="1">
        <name>Mg(2+)</name>
        <dbReference type="ChEBI" id="CHEBI:18420"/>
    </cofactor>
</comment>
<comment type="cofactor">
    <cofactor evidence="2">
        <name>K(+)</name>
        <dbReference type="ChEBI" id="CHEBI:29103"/>
    </cofactor>
</comment>
<evidence type="ECO:0000313" key="20">
    <source>
        <dbReference type="Proteomes" id="UP000218831"/>
    </source>
</evidence>
<comment type="catalytic activity">
    <reaction evidence="16">
        <text>pyruvate + ATP = phosphoenolpyruvate + ADP + H(+)</text>
        <dbReference type="Rhea" id="RHEA:18157"/>
        <dbReference type="ChEBI" id="CHEBI:15361"/>
        <dbReference type="ChEBI" id="CHEBI:15378"/>
        <dbReference type="ChEBI" id="CHEBI:30616"/>
        <dbReference type="ChEBI" id="CHEBI:58702"/>
        <dbReference type="ChEBI" id="CHEBI:456216"/>
        <dbReference type="EC" id="2.7.1.40"/>
    </reaction>
</comment>
<keyword evidence="13 16" id="KW-0324">Glycolysis</keyword>
<dbReference type="NCBIfam" id="NF004491">
    <property type="entry name" value="PRK05826.1"/>
    <property type="match status" value="1"/>
</dbReference>
<evidence type="ECO:0000256" key="16">
    <source>
        <dbReference type="RuleBase" id="RU000504"/>
    </source>
</evidence>
<evidence type="ECO:0000256" key="5">
    <source>
        <dbReference type="ARBA" id="ARBA00012142"/>
    </source>
</evidence>
<keyword evidence="10 16" id="KW-0418">Kinase</keyword>
<dbReference type="Pfam" id="PF02887">
    <property type="entry name" value="PK_C"/>
    <property type="match status" value="1"/>
</dbReference>
<dbReference type="InterPro" id="IPR011037">
    <property type="entry name" value="Pyrv_Knase-like_insert_dom_sf"/>
</dbReference>
<dbReference type="SUPFAM" id="SSF51621">
    <property type="entry name" value="Phosphoenolpyruvate/pyruvate domain"/>
    <property type="match status" value="1"/>
</dbReference>
<evidence type="ECO:0000256" key="3">
    <source>
        <dbReference type="ARBA" id="ARBA00004997"/>
    </source>
</evidence>
<dbReference type="GO" id="GO:0005524">
    <property type="term" value="F:ATP binding"/>
    <property type="evidence" value="ECO:0007669"/>
    <property type="project" value="UniProtKB-KW"/>
</dbReference>
<comment type="similarity">
    <text evidence="4 16">Belongs to the pyruvate kinase family.</text>
</comment>
<evidence type="ECO:0000256" key="11">
    <source>
        <dbReference type="ARBA" id="ARBA00022840"/>
    </source>
</evidence>
<feature type="domain" description="Pyruvate kinase C-terminal" evidence="18">
    <location>
        <begin position="361"/>
        <end position="473"/>
    </location>
</feature>
<dbReference type="PANTHER" id="PTHR11817">
    <property type="entry name" value="PYRUVATE KINASE"/>
    <property type="match status" value="1"/>
</dbReference>
<dbReference type="FunFam" id="2.40.33.10:FF:000001">
    <property type="entry name" value="Pyruvate kinase"/>
    <property type="match status" value="1"/>
</dbReference>
<keyword evidence="14 19" id="KW-0670">Pyruvate</keyword>
<accession>A0A2A2G6C7</accession>
<evidence type="ECO:0000256" key="14">
    <source>
        <dbReference type="ARBA" id="ARBA00023317"/>
    </source>
</evidence>
<dbReference type="InterPro" id="IPR036918">
    <property type="entry name" value="Pyrv_Knase_C_sf"/>
</dbReference>
<dbReference type="InterPro" id="IPR018209">
    <property type="entry name" value="Pyrv_Knase_AS"/>
</dbReference>
<dbReference type="InterPro" id="IPR001697">
    <property type="entry name" value="Pyr_Knase"/>
</dbReference>
<proteinExistence type="inferred from homology"/>
<dbReference type="GO" id="GO:0016301">
    <property type="term" value="F:kinase activity"/>
    <property type="evidence" value="ECO:0007669"/>
    <property type="project" value="UniProtKB-KW"/>
</dbReference>
<dbReference type="InterPro" id="IPR015795">
    <property type="entry name" value="Pyrv_Knase_C"/>
</dbReference>
<dbReference type="GO" id="GO:0000287">
    <property type="term" value="F:magnesium ion binding"/>
    <property type="evidence" value="ECO:0007669"/>
    <property type="project" value="UniProtKB-UniRule"/>
</dbReference>
<dbReference type="Gene3D" id="3.20.20.60">
    <property type="entry name" value="Phosphoenolpyruvate-binding domains"/>
    <property type="match status" value="1"/>
</dbReference>
<organism evidence="19 20">
    <name type="scientific">Fodinibius salipaludis</name>
    <dbReference type="NCBI Taxonomy" id="2032627"/>
    <lineage>
        <taxon>Bacteria</taxon>
        <taxon>Pseudomonadati</taxon>
        <taxon>Balneolota</taxon>
        <taxon>Balneolia</taxon>
        <taxon>Balneolales</taxon>
        <taxon>Balneolaceae</taxon>
        <taxon>Fodinibius</taxon>
    </lineage>
</organism>
<sequence>MSISERRTKIVCTLGPSSNTEEKIDKLVRNGMNIARINFSHGTHEDNGKVIQNVRKVADRYGVSLPILADLQGPKIRIGNMKEGGQEVEAGDYVTLTTEDIEGTSETIPVDYKGLVDDAVEGNRLLIDDGLLELKVIKKNESTLVAQVVVGGLLKSRKGLNLPDVDLSMASLTEKDIKDLEYALSQDVDYVAMSFVRSADDIQEVISRVRAEGSNAGIVAKIEKPEAITVIDDIIEESSGIMVARGDLGIEIASERVPMVQKNIIDKCRQAGKPVITATQMLDSMIENPRPTRAESSDVANAVLDGTDAVMLSGETAAGNYPVESVRTMDKICGLVEKNADHIYNSLEYRKPEWKEKQVIESLAYSCVMLAENVDAKVISTITHSGSTARRIAKFRPRVPIVAFTESDEVRQQLGMVWGVQPIKIDEIFDTDKSVKLMEEHLKNHGLVNKDDRAIIATGMPIAKKGRTNMIKVSTIE</sequence>
<evidence type="ECO:0000256" key="8">
    <source>
        <dbReference type="ARBA" id="ARBA00022723"/>
    </source>
</evidence>
<keyword evidence="11" id="KW-0067">ATP-binding</keyword>
<keyword evidence="7 16" id="KW-0808">Transferase</keyword>
<evidence type="ECO:0000256" key="12">
    <source>
        <dbReference type="ARBA" id="ARBA00022842"/>
    </source>
</evidence>
<dbReference type="Proteomes" id="UP000218831">
    <property type="component" value="Unassembled WGS sequence"/>
</dbReference>
<name>A0A2A2G6C7_9BACT</name>
<gene>
    <name evidence="19" type="primary">pyk</name>
    <name evidence="19" type="ORF">CK503_12970</name>
</gene>
<evidence type="ECO:0000256" key="6">
    <source>
        <dbReference type="ARBA" id="ARBA00018587"/>
    </source>
</evidence>
<dbReference type="Pfam" id="PF00224">
    <property type="entry name" value="PK"/>
    <property type="match status" value="1"/>
</dbReference>
<dbReference type="InterPro" id="IPR015793">
    <property type="entry name" value="Pyrv_Knase_brl"/>
</dbReference>
<feature type="domain" description="Pyruvate kinase barrel" evidence="17">
    <location>
        <begin position="6"/>
        <end position="326"/>
    </location>
</feature>
<dbReference type="InterPro" id="IPR040442">
    <property type="entry name" value="Pyrv_kinase-like_dom_sf"/>
</dbReference>
<evidence type="ECO:0000256" key="1">
    <source>
        <dbReference type="ARBA" id="ARBA00001946"/>
    </source>
</evidence>
<evidence type="ECO:0000256" key="15">
    <source>
        <dbReference type="NCBIfam" id="TIGR01064"/>
    </source>
</evidence>
<evidence type="ECO:0000313" key="19">
    <source>
        <dbReference type="EMBL" id="PAU93326.1"/>
    </source>
</evidence>
<dbReference type="PROSITE" id="PS00110">
    <property type="entry name" value="PYRUVATE_KINASE"/>
    <property type="match status" value="1"/>
</dbReference>
<evidence type="ECO:0000259" key="18">
    <source>
        <dbReference type="Pfam" id="PF02887"/>
    </source>
</evidence>
<dbReference type="AlphaFoldDB" id="A0A2A2G6C7"/>
<keyword evidence="9" id="KW-0547">Nucleotide-binding</keyword>
<keyword evidence="8" id="KW-0479">Metal-binding</keyword>
<reference evidence="19 20" key="1">
    <citation type="submission" date="2017-08" db="EMBL/GenBank/DDBJ databases">
        <title>Aliifodinibius alkalisoli sp. nov., isolated from saline alkaline soil.</title>
        <authorList>
            <person name="Liu D."/>
            <person name="Zhang G."/>
        </authorList>
    </citation>
    <scope>NUCLEOTIDE SEQUENCE [LARGE SCALE GENOMIC DNA]</scope>
    <source>
        <strain evidence="19 20">WN023</strain>
    </source>
</reference>
<evidence type="ECO:0000256" key="10">
    <source>
        <dbReference type="ARBA" id="ARBA00022777"/>
    </source>
</evidence>
<dbReference type="NCBIfam" id="NF004978">
    <property type="entry name" value="PRK06354.1"/>
    <property type="match status" value="1"/>
</dbReference>
<dbReference type="Gene3D" id="3.40.1380.20">
    <property type="entry name" value="Pyruvate kinase, C-terminal domain"/>
    <property type="match status" value="1"/>
</dbReference>
<dbReference type="InterPro" id="IPR015813">
    <property type="entry name" value="Pyrv/PenolPyrv_kinase-like_dom"/>
</dbReference>
<dbReference type="NCBIfam" id="TIGR01064">
    <property type="entry name" value="pyruv_kin"/>
    <property type="match status" value="1"/>
</dbReference>
<evidence type="ECO:0000256" key="13">
    <source>
        <dbReference type="ARBA" id="ARBA00023152"/>
    </source>
</evidence>
<dbReference type="EC" id="2.7.1.40" evidence="5 15"/>
<evidence type="ECO:0000256" key="4">
    <source>
        <dbReference type="ARBA" id="ARBA00008663"/>
    </source>
</evidence>